<dbReference type="GO" id="GO:0005886">
    <property type="term" value="C:plasma membrane"/>
    <property type="evidence" value="ECO:0007669"/>
    <property type="project" value="TreeGrafter"/>
</dbReference>
<dbReference type="PROSITE" id="PS51257">
    <property type="entry name" value="PROKAR_LIPOPROTEIN"/>
    <property type="match status" value="1"/>
</dbReference>
<evidence type="ECO:0008006" key="2">
    <source>
        <dbReference type="Google" id="ProtNLM"/>
    </source>
</evidence>
<dbReference type="AlphaFoldDB" id="A0A0F9EA42"/>
<dbReference type="PANTHER" id="PTHR30158">
    <property type="entry name" value="ACRA/E-RELATED COMPONENT OF DRUG EFFLUX TRANSPORTER"/>
    <property type="match status" value="1"/>
</dbReference>
<gene>
    <name evidence="1" type="ORF">LCGC14_2100080</name>
</gene>
<proteinExistence type="predicted"/>
<comment type="caution">
    <text evidence="1">The sequence shown here is derived from an EMBL/GenBank/DDBJ whole genome shotgun (WGS) entry which is preliminary data.</text>
</comment>
<dbReference type="EMBL" id="LAZR01025749">
    <property type="protein sequence ID" value="KKL70923.1"/>
    <property type="molecule type" value="Genomic_DNA"/>
</dbReference>
<sequence>MKKHIYIFVTALISLFIVSCGNDAKKEEMNNQSVVKVQVNKVSESNNNPFLSVSGHIQSVNNAELSTRMMGFVTKAAFNVGDKVNKDQVLVSINNA</sequence>
<protein>
    <recommendedName>
        <fullName evidence="2">Membrane fusion protein biotin-lipoyl like domain-containing protein</fullName>
    </recommendedName>
</protein>
<name>A0A0F9EA42_9ZZZZ</name>
<dbReference type="GO" id="GO:0046677">
    <property type="term" value="P:response to antibiotic"/>
    <property type="evidence" value="ECO:0007669"/>
    <property type="project" value="TreeGrafter"/>
</dbReference>
<evidence type="ECO:0000313" key="1">
    <source>
        <dbReference type="EMBL" id="KKL70923.1"/>
    </source>
</evidence>
<organism evidence="1">
    <name type="scientific">marine sediment metagenome</name>
    <dbReference type="NCBI Taxonomy" id="412755"/>
    <lineage>
        <taxon>unclassified sequences</taxon>
        <taxon>metagenomes</taxon>
        <taxon>ecological metagenomes</taxon>
    </lineage>
</organism>
<reference evidence="1" key="1">
    <citation type="journal article" date="2015" name="Nature">
        <title>Complex archaea that bridge the gap between prokaryotes and eukaryotes.</title>
        <authorList>
            <person name="Spang A."/>
            <person name="Saw J.H."/>
            <person name="Jorgensen S.L."/>
            <person name="Zaremba-Niedzwiedzka K."/>
            <person name="Martijn J."/>
            <person name="Lind A.E."/>
            <person name="van Eijk R."/>
            <person name="Schleper C."/>
            <person name="Guy L."/>
            <person name="Ettema T.J."/>
        </authorList>
    </citation>
    <scope>NUCLEOTIDE SEQUENCE</scope>
</reference>
<dbReference type="Gene3D" id="2.40.50.100">
    <property type="match status" value="1"/>
</dbReference>
<accession>A0A0F9EA42</accession>
<feature type="non-terminal residue" evidence="1">
    <location>
        <position position="96"/>
    </location>
</feature>